<dbReference type="GO" id="GO:0043025">
    <property type="term" value="C:neuronal cell body"/>
    <property type="evidence" value="ECO:0007669"/>
    <property type="project" value="TreeGrafter"/>
</dbReference>
<dbReference type="WBParaSite" id="nRc.2.0.1.t21480-RA">
    <property type="protein sequence ID" value="nRc.2.0.1.t21480-RA"/>
    <property type="gene ID" value="nRc.2.0.1.g21480"/>
</dbReference>
<dbReference type="PANTHER" id="PTHR34722">
    <property type="entry name" value="HOMOLOG OF ODR-2 (TWO)-RELATED"/>
    <property type="match status" value="1"/>
</dbReference>
<dbReference type="GO" id="GO:1990834">
    <property type="term" value="P:response to odorant"/>
    <property type="evidence" value="ECO:0007669"/>
    <property type="project" value="TreeGrafter"/>
</dbReference>
<protein>
    <submittedName>
        <fullName evidence="3">Uncharacterized protein</fullName>
    </submittedName>
</protein>
<evidence type="ECO:0000256" key="1">
    <source>
        <dbReference type="SAM" id="MobiDB-lite"/>
    </source>
</evidence>
<name>A0A915J5R9_ROMCU</name>
<dbReference type="GO" id="GO:0042048">
    <property type="term" value="P:olfactory behavior"/>
    <property type="evidence" value="ECO:0007669"/>
    <property type="project" value="TreeGrafter"/>
</dbReference>
<feature type="region of interest" description="Disordered" evidence="1">
    <location>
        <begin position="28"/>
        <end position="57"/>
    </location>
</feature>
<evidence type="ECO:0000313" key="3">
    <source>
        <dbReference type="WBParaSite" id="nRc.2.0.1.t21480-RA"/>
    </source>
</evidence>
<organism evidence="2 3">
    <name type="scientific">Romanomermis culicivorax</name>
    <name type="common">Nematode worm</name>
    <dbReference type="NCBI Taxonomy" id="13658"/>
    <lineage>
        <taxon>Eukaryota</taxon>
        <taxon>Metazoa</taxon>
        <taxon>Ecdysozoa</taxon>
        <taxon>Nematoda</taxon>
        <taxon>Enoplea</taxon>
        <taxon>Dorylaimia</taxon>
        <taxon>Mermithida</taxon>
        <taxon>Mermithoidea</taxon>
        <taxon>Mermithidae</taxon>
        <taxon>Romanomermis</taxon>
    </lineage>
</organism>
<dbReference type="GO" id="GO:0030424">
    <property type="term" value="C:axon"/>
    <property type="evidence" value="ECO:0007669"/>
    <property type="project" value="TreeGrafter"/>
</dbReference>
<proteinExistence type="predicted"/>
<dbReference type="InterPro" id="IPR010558">
    <property type="entry name" value="Ly-6-related"/>
</dbReference>
<dbReference type="AlphaFoldDB" id="A0A915J5R9"/>
<dbReference type="Pfam" id="PF06579">
    <property type="entry name" value="Ly-6_related"/>
    <property type="match status" value="1"/>
</dbReference>
<sequence length="218" mass="24683">MIKKGKNVQCYSCMSPLFQARVRVSLTSDESESGSSDYGGGGGDGSGRRKGETENAGAGGAAHFNVWDTNGRHFFLKPENFTKFCNTDRFHPLYVQSRFCRDTCVWLTTEAGIMGSSLSKVHMRGCLEDLIDTNQNVTKYLKYRTFCATIFYKDLFLWNPSRQHHFKDNDQLPNQRIQICSCHKKMCNAAHESGTAIRRTWSAILATVWCLYFVAKAM</sequence>
<dbReference type="Proteomes" id="UP000887565">
    <property type="component" value="Unplaced"/>
</dbReference>
<keyword evidence="2" id="KW-1185">Reference proteome</keyword>
<reference evidence="3" key="1">
    <citation type="submission" date="2022-11" db="UniProtKB">
        <authorList>
            <consortium name="WormBaseParasite"/>
        </authorList>
    </citation>
    <scope>IDENTIFICATION</scope>
</reference>
<evidence type="ECO:0000313" key="2">
    <source>
        <dbReference type="Proteomes" id="UP000887565"/>
    </source>
</evidence>
<accession>A0A915J5R9</accession>